<dbReference type="Proteomes" id="UP001301769">
    <property type="component" value="Unassembled WGS sequence"/>
</dbReference>
<dbReference type="AlphaFoldDB" id="A0AAN6Y1H8"/>
<dbReference type="PANTHER" id="PTHR34587:SF2">
    <property type="entry name" value="G-PROTEIN COUPLED RECEPTORS FAMILY 1 PROFILE DOMAIN-CONTAINING PROTEIN"/>
    <property type="match status" value="1"/>
</dbReference>
<accession>A0AAN6Y1H8</accession>
<proteinExistence type="predicted"/>
<sequence>MILPFRFVAILALSSLAECRSAEEPRYRVGRARRVIIRGSSRDLGSAAIEARHGETCLAAGAIQTASTFTGQEEGTTGIKPGQANSATDAANFINYCSGKTLTNGRQVQSGSCNGIPMGMIPSTSNMISSLILSPQFGTTVPANKTFNITVKTTNLRAGYLVNPTTNYYTAPQELDEDGHIIGHCHVVVQKLGDGDKPPSATEFAFFKGIDDAGDGEGLLSTQLEGGLPEGLYRVCTMIAARNHQPVTMPVAQRGAQDDCTKFVVA</sequence>
<dbReference type="InterPro" id="IPR053216">
    <property type="entry name" value="Appressorial_penetr-assoc"/>
</dbReference>
<organism evidence="2 3">
    <name type="scientific">Rhypophila decipiens</name>
    <dbReference type="NCBI Taxonomy" id="261697"/>
    <lineage>
        <taxon>Eukaryota</taxon>
        <taxon>Fungi</taxon>
        <taxon>Dikarya</taxon>
        <taxon>Ascomycota</taxon>
        <taxon>Pezizomycotina</taxon>
        <taxon>Sordariomycetes</taxon>
        <taxon>Sordariomycetidae</taxon>
        <taxon>Sordariales</taxon>
        <taxon>Naviculisporaceae</taxon>
        <taxon>Rhypophila</taxon>
    </lineage>
</organism>
<evidence type="ECO:0000256" key="1">
    <source>
        <dbReference type="SAM" id="SignalP"/>
    </source>
</evidence>
<keyword evidence="1" id="KW-0732">Signal</keyword>
<evidence type="ECO:0000313" key="3">
    <source>
        <dbReference type="Proteomes" id="UP001301769"/>
    </source>
</evidence>
<protein>
    <submittedName>
        <fullName evidence="2">Uncharacterized protein</fullName>
    </submittedName>
</protein>
<comment type="caution">
    <text evidence="2">The sequence shown here is derived from an EMBL/GenBank/DDBJ whole genome shotgun (WGS) entry which is preliminary data.</text>
</comment>
<reference evidence="2" key="1">
    <citation type="journal article" date="2023" name="Mol. Phylogenet. Evol.">
        <title>Genome-scale phylogeny and comparative genomics of the fungal order Sordariales.</title>
        <authorList>
            <person name="Hensen N."/>
            <person name="Bonometti L."/>
            <person name="Westerberg I."/>
            <person name="Brannstrom I.O."/>
            <person name="Guillou S."/>
            <person name="Cros-Aarteil S."/>
            <person name="Calhoun S."/>
            <person name="Haridas S."/>
            <person name="Kuo A."/>
            <person name="Mondo S."/>
            <person name="Pangilinan J."/>
            <person name="Riley R."/>
            <person name="LaButti K."/>
            <person name="Andreopoulos B."/>
            <person name="Lipzen A."/>
            <person name="Chen C."/>
            <person name="Yan M."/>
            <person name="Daum C."/>
            <person name="Ng V."/>
            <person name="Clum A."/>
            <person name="Steindorff A."/>
            <person name="Ohm R.A."/>
            <person name="Martin F."/>
            <person name="Silar P."/>
            <person name="Natvig D.O."/>
            <person name="Lalanne C."/>
            <person name="Gautier V."/>
            <person name="Ament-Velasquez S.L."/>
            <person name="Kruys A."/>
            <person name="Hutchinson M.I."/>
            <person name="Powell A.J."/>
            <person name="Barry K."/>
            <person name="Miller A.N."/>
            <person name="Grigoriev I.V."/>
            <person name="Debuchy R."/>
            <person name="Gladieux P."/>
            <person name="Hiltunen Thoren M."/>
            <person name="Johannesson H."/>
        </authorList>
    </citation>
    <scope>NUCLEOTIDE SEQUENCE</scope>
    <source>
        <strain evidence="2">PSN293</strain>
    </source>
</reference>
<dbReference type="PANTHER" id="PTHR34587">
    <property type="entry name" value="VWFA DOMAIN-CONTAINING PROTEIN"/>
    <property type="match status" value="1"/>
</dbReference>
<gene>
    <name evidence="2" type="ORF">QBC37DRAFT_428578</name>
</gene>
<evidence type="ECO:0000313" key="2">
    <source>
        <dbReference type="EMBL" id="KAK4210521.1"/>
    </source>
</evidence>
<dbReference type="EMBL" id="MU858172">
    <property type="protein sequence ID" value="KAK4210521.1"/>
    <property type="molecule type" value="Genomic_DNA"/>
</dbReference>
<keyword evidence="3" id="KW-1185">Reference proteome</keyword>
<feature type="chain" id="PRO_5043030537" evidence="1">
    <location>
        <begin position="20"/>
        <end position="266"/>
    </location>
</feature>
<name>A0AAN6Y1H8_9PEZI</name>
<reference evidence="2" key="2">
    <citation type="submission" date="2023-05" db="EMBL/GenBank/DDBJ databases">
        <authorList>
            <consortium name="Lawrence Berkeley National Laboratory"/>
            <person name="Steindorff A."/>
            <person name="Hensen N."/>
            <person name="Bonometti L."/>
            <person name="Westerberg I."/>
            <person name="Brannstrom I.O."/>
            <person name="Guillou S."/>
            <person name="Cros-Aarteil S."/>
            <person name="Calhoun S."/>
            <person name="Haridas S."/>
            <person name="Kuo A."/>
            <person name="Mondo S."/>
            <person name="Pangilinan J."/>
            <person name="Riley R."/>
            <person name="Labutti K."/>
            <person name="Andreopoulos B."/>
            <person name="Lipzen A."/>
            <person name="Chen C."/>
            <person name="Yanf M."/>
            <person name="Daum C."/>
            <person name="Ng V."/>
            <person name="Clum A."/>
            <person name="Ohm R."/>
            <person name="Martin F."/>
            <person name="Silar P."/>
            <person name="Natvig D."/>
            <person name="Lalanne C."/>
            <person name="Gautier V."/>
            <person name="Ament-Velasquez S.L."/>
            <person name="Kruys A."/>
            <person name="Hutchinson M.I."/>
            <person name="Powell A.J."/>
            <person name="Barry K."/>
            <person name="Miller A.N."/>
            <person name="Grigoriev I.V."/>
            <person name="Debuchy R."/>
            <person name="Gladieux P."/>
            <person name="Thoren M.H."/>
            <person name="Johannesson H."/>
        </authorList>
    </citation>
    <scope>NUCLEOTIDE SEQUENCE</scope>
    <source>
        <strain evidence="2">PSN293</strain>
    </source>
</reference>
<feature type="signal peptide" evidence="1">
    <location>
        <begin position="1"/>
        <end position="19"/>
    </location>
</feature>